<dbReference type="Gramene" id="Pp3c21_8200V3.2">
    <property type="protein sequence ID" value="Pp3c21_8200V3.2"/>
    <property type="gene ID" value="Pp3c21_8200"/>
</dbReference>
<dbReference type="PaxDb" id="3218-PP1S441_1V6.1"/>
<reference evidence="1 3" key="1">
    <citation type="journal article" date="2008" name="Science">
        <title>The Physcomitrella genome reveals evolutionary insights into the conquest of land by plants.</title>
        <authorList>
            <person name="Rensing S."/>
            <person name="Lang D."/>
            <person name="Zimmer A."/>
            <person name="Terry A."/>
            <person name="Salamov A."/>
            <person name="Shapiro H."/>
            <person name="Nishiyama T."/>
            <person name="Perroud P.-F."/>
            <person name="Lindquist E."/>
            <person name="Kamisugi Y."/>
            <person name="Tanahashi T."/>
            <person name="Sakakibara K."/>
            <person name="Fujita T."/>
            <person name="Oishi K."/>
            <person name="Shin-I T."/>
            <person name="Kuroki Y."/>
            <person name="Toyoda A."/>
            <person name="Suzuki Y."/>
            <person name="Hashimoto A."/>
            <person name="Yamaguchi K."/>
            <person name="Sugano A."/>
            <person name="Kohara Y."/>
            <person name="Fujiyama A."/>
            <person name="Anterola A."/>
            <person name="Aoki S."/>
            <person name="Ashton N."/>
            <person name="Barbazuk W.B."/>
            <person name="Barker E."/>
            <person name="Bennetzen J."/>
            <person name="Bezanilla M."/>
            <person name="Blankenship R."/>
            <person name="Cho S.H."/>
            <person name="Dutcher S."/>
            <person name="Estelle M."/>
            <person name="Fawcett J.A."/>
            <person name="Gundlach H."/>
            <person name="Hanada K."/>
            <person name="Heyl A."/>
            <person name="Hicks K.A."/>
            <person name="Hugh J."/>
            <person name="Lohr M."/>
            <person name="Mayer K."/>
            <person name="Melkozernov A."/>
            <person name="Murata T."/>
            <person name="Nelson D."/>
            <person name="Pils B."/>
            <person name="Prigge M."/>
            <person name="Reiss B."/>
            <person name="Renner T."/>
            <person name="Rombauts S."/>
            <person name="Rushton P."/>
            <person name="Sanderfoot A."/>
            <person name="Schween G."/>
            <person name="Shiu S.-H."/>
            <person name="Stueber K."/>
            <person name="Theodoulou F.L."/>
            <person name="Tu H."/>
            <person name="Van de Peer Y."/>
            <person name="Verrier P.J."/>
            <person name="Waters E."/>
            <person name="Wood A."/>
            <person name="Yang L."/>
            <person name="Cove D."/>
            <person name="Cuming A."/>
            <person name="Hasebe M."/>
            <person name="Lucas S."/>
            <person name="Mishler D.B."/>
            <person name="Reski R."/>
            <person name="Grigoriev I."/>
            <person name="Quatrano R.S."/>
            <person name="Boore J.L."/>
        </authorList>
    </citation>
    <scope>NUCLEOTIDE SEQUENCE [LARGE SCALE GENOMIC DNA]</scope>
    <source>
        <strain evidence="2 3">cv. Gransden 2004</strain>
    </source>
</reference>
<dbReference type="EnsemblPlants" id="Pp3c21_8200V3.1">
    <property type="protein sequence ID" value="Pp3c21_8200V3.1"/>
    <property type="gene ID" value="Pp3c21_8200"/>
</dbReference>
<dbReference type="AlphaFoldDB" id="A0A2K1IR51"/>
<evidence type="ECO:0000313" key="1">
    <source>
        <dbReference type="EMBL" id="PNR31756.1"/>
    </source>
</evidence>
<sequence>MSNVLHVRDQMLNKFYHAGEECNRAALACVGALAAFDTAESFNIASGLDINPHNKTHSQKGVYMCLELPLIKSIEVETGVTTLLMKQHETGLMGEPAILLGEVAMADAEDKDWAQEVCCMKGIHVSCLLGLLSLLLDTRQT</sequence>
<dbReference type="EnsemblPlants" id="Pp3c21_8200V3.2">
    <property type="protein sequence ID" value="Pp3c21_8200V3.2"/>
    <property type="gene ID" value="Pp3c21_8200"/>
</dbReference>
<dbReference type="Proteomes" id="UP000006727">
    <property type="component" value="Chromosome 21"/>
</dbReference>
<dbReference type="InParanoid" id="A0A2K1IR51"/>
<dbReference type="Gramene" id="Pp3c21_8200V3.1">
    <property type="protein sequence ID" value="Pp3c21_8200V3.1"/>
    <property type="gene ID" value="Pp3c21_8200"/>
</dbReference>
<organism evidence="1">
    <name type="scientific">Physcomitrium patens</name>
    <name type="common">Spreading-leaved earth moss</name>
    <name type="synonym">Physcomitrella patens</name>
    <dbReference type="NCBI Taxonomy" id="3218"/>
    <lineage>
        <taxon>Eukaryota</taxon>
        <taxon>Viridiplantae</taxon>
        <taxon>Streptophyta</taxon>
        <taxon>Embryophyta</taxon>
        <taxon>Bryophyta</taxon>
        <taxon>Bryophytina</taxon>
        <taxon>Bryopsida</taxon>
        <taxon>Funariidae</taxon>
        <taxon>Funariales</taxon>
        <taxon>Funariaceae</taxon>
        <taxon>Physcomitrium</taxon>
    </lineage>
</organism>
<accession>A0A2K1IR51</accession>
<proteinExistence type="predicted"/>
<dbReference type="EMBL" id="ABEU02000021">
    <property type="protein sequence ID" value="PNR31756.1"/>
    <property type="molecule type" value="Genomic_DNA"/>
</dbReference>
<evidence type="ECO:0000313" key="3">
    <source>
        <dbReference type="Proteomes" id="UP000006727"/>
    </source>
</evidence>
<gene>
    <name evidence="1" type="ORF">PHYPA_025879</name>
</gene>
<reference evidence="1 3" key="2">
    <citation type="journal article" date="2018" name="Plant J.">
        <title>The Physcomitrella patens chromosome-scale assembly reveals moss genome structure and evolution.</title>
        <authorList>
            <person name="Lang D."/>
            <person name="Ullrich K.K."/>
            <person name="Murat F."/>
            <person name="Fuchs J."/>
            <person name="Jenkins J."/>
            <person name="Haas F.B."/>
            <person name="Piednoel M."/>
            <person name="Gundlach H."/>
            <person name="Van Bel M."/>
            <person name="Meyberg R."/>
            <person name="Vives C."/>
            <person name="Morata J."/>
            <person name="Symeonidi A."/>
            <person name="Hiss M."/>
            <person name="Muchero W."/>
            <person name="Kamisugi Y."/>
            <person name="Saleh O."/>
            <person name="Blanc G."/>
            <person name="Decker E.L."/>
            <person name="van Gessel N."/>
            <person name="Grimwood J."/>
            <person name="Hayes R.D."/>
            <person name="Graham S.W."/>
            <person name="Gunter L.E."/>
            <person name="McDaniel S.F."/>
            <person name="Hoernstein S.N.W."/>
            <person name="Larsson A."/>
            <person name="Li F.W."/>
            <person name="Perroud P.F."/>
            <person name="Phillips J."/>
            <person name="Ranjan P."/>
            <person name="Rokshar D.S."/>
            <person name="Rothfels C.J."/>
            <person name="Schneider L."/>
            <person name="Shu S."/>
            <person name="Stevenson D.W."/>
            <person name="Thummler F."/>
            <person name="Tillich M."/>
            <person name="Villarreal Aguilar J.C."/>
            <person name="Widiez T."/>
            <person name="Wong G.K."/>
            <person name="Wymore A."/>
            <person name="Zhang Y."/>
            <person name="Zimmer A.D."/>
            <person name="Quatrano R.S."/>
            <person name="Mayer K.F.X."/>
            <person name="Goodstein D."/>
            <person name="Casacuberta J.M."/>
            <person name="Vandepoele K."/>
            <person name="Reski R."/>
            <person name="Cuming A.C."/>
            <person name="Tuskan G.A."/>
            <person name="Maumus F."/>
            <person name="Salse J."/>
            <person name="Schmutz J."/>
            <person name="Rensing S.A."/>
        </authorList>
    </citation>
    <scope>NUCLEOTIDE SEQUENCE [LARGE SCALE GENOMIC DNA]</scope>
    <source>
        <strain evidence="2 3">cv. Gransden 2004</strain>
    </source>
</reference>
<reference evidence="2" key="3">
    <citation type="submission" date="2020-12" db="UniProtKB">
        <authorList>
            <consortium name="EnsemblPlants"/>
        </authorList>
    </citation>
    <scope>IDENTIFICATION</scope>
</reference>
<name>A0A2K1IR51_PHYPA</name>
<protein>
    <submittedName>
        <fullName evidence="1 2">Uncharacterized protein</fullName>
    </submittedName>
</protein>
<keyword evidence="3" id="KW-1185">Reference proteome</keyword>
<evidence type="ECO:0000313" key="2">
    <source>
        <dbReference type="EnsemblPlants" id="Pp3c21_8200V3.1"/>
    </source>
</evidence>